<protein>
    <recommendedName>
        <fullName evidence="4">Cytochrome c oxidase subunit VIIc</fullName>
    </recommendedName>
</protein>
<keyword evidence="1" id="KW-0812">Transmembrane</keyword>
<dbReference type="EMBL" id="MCFA01000143">
    <property type="protein sequence ID" value="ORY03729.1"/>
    <property type="molecule type" value="Genomic_DNA"/>
</dbReference>
<proteinExistence type="predicted"/>
<evidence type="ECO:0000313" key="3">
    <source>
        <dbReference type="Proteomes" id="UP000193144"/>
    </source>
</evidence>
<evidence type="ECO:0000256" key="1">
    <source>
        <dbReference type="SAM" id="Phobius"/>
    </source>
</evidence>
<feature type="transmembrane region" description="Helical" evidence="1">
    <location>
        <begin position="49"/>
        <end position="70"/>
    </location>
</feature>
<comment type="caution">
    <text evidence="2">The sequence shown here is derived from an EMBL/GenBank/DDBJ whole genome shotgun (WGS) entry which is preliminary data.</text>
</comment>
<sequence length="75" mass="8421">MPSPTKSMGFLRTAARYLSEPHPFNRRPVTMAPHSVPYSIYGKRVTRSAMFVVPSMVAFLGWPVAVMGYYKKVGL</sequence>
<keyword evidence="3" id="KW-1185">Reference proteome</keyword>
<dbReference type="Proteomes" id="UP000193144">
    <property type="component" value="Unassembled WGS sequence"/>
</dbReference>
<accession>A0A1Y1Z0I5</accession>
<evidence type="ECO:0008006" key="4">
    <source>
        <dbReference type="Google" id="ProtNLM"/>
    </source>
</evidence>
<organism evidence="2 3">
    <name type="scientific">Clohesyomyces aquaticus</name>
    <dbReference type="NCBI Taxonomy" id="1231657"/>
    <lineage>
        <taxon>Eukaryota</taxon>
        <taxon>Fungi</taxon>
        <taxon>Dikarya</taxon>
        <taxon>Ascomycota</taxon>
        <taxon>Pezizomycotina</taxon>
        <taxon>Dothideomycetes</taxon>
        <taxon>Pleosporomycetidae</taxon>
        <taxon>Pleosporales</taxon>
        <taxon>Lindgomycetaceae</taxon>
        <taxon>Clohesyomyces</taxon>
    </lineage>
</organism>
<gene>
    <name evidence="2" type="ORF">BCR34DRAFT_492155</name>
</gene>
<keyword evidence="1" id="KW-0472">Membrane</keyword>
<dbReference type="AlphaFoldDB" id="A0A1Y1Z0I5"/>
<evidence type="ECO:0000313" key="2">
    <source>
        <dbReference type="EMBL" id="ORY03729.1"/>
    </source>
</evidence>
<name>A0A1Y1Z0I5_9PLEO</name>
<dbReference type="OrthoDB" id="4829316at2759"/>
<reference evidence="2 3" key="1">
    <citation type="submission" date="2016-07" db="EMBL/GenBank/DDBJ databases">
        <title>Pervasive Adenine N6-methylation of Active Genes in Fungi.</title>
        <authorList>
            <consortium name="DOE Joint Genome Institute"/>
            <person name="Mondo S.J."/>
            <person name="Dannebaum R.O."/>
            <person name="Kuo R.C."/>
            <person name="Labutti K."/>
            <person name="Haridas S."/>
            <person name="Kuo A."/>
            <person name="Salamov A."/>
            <person name="Ahrendt S.R."/>
            <person name="Lipzen A."/>
            <person name="Sullivan W."/>
            <person name="Andreopoulos W.B."/>
            <person name="Clum A."/>
            <person name="Lindquist E."/>
            <person name="Daum C."/>
            <person name="Ramamoorthy G.K."/>
            <person name="Gryganskyi A."/>
            <person name="Culley D."/>
            <person name="Magnuson J.K."/>
            <person name="James T.Y."/>
            <person name="O'Malley M.A."/>
            <person name="Stajich J.E."/>
            <person name="Spatafora J.W."/>
            <person name="Visel A."/>
            <person name="Grigoriev I.V."/>
        </authorList>
    </citation>
    <scope>NUCLEOTIDE SEQUENCE [LARGE SCALE GENOMIC DNA]</scope>
    <source>
        <strain evidence="2 3">CBS 115471</strain>
    </source>
</reference>
<keyword evidence="1" id="KW-1133">Transmembrane helix</keyword>